<gene>
    <name evidence="9" type="primary">hemH</name>
    <name evidence="7" type="synonym">cpfC</name>
    <name evidence="9" type="ORF">LSG31_05630</name>
</gene>
<comment type="pathway">
    <text evidence="1 7 8">Porphyrin-containing compound metabolism; protoheme biosynthesis.</text>
</comment>
<dbReference type="InterPro" id="IPR033644">
    <property type="entry name" value="Ferrochelatase_C"/>
</dbReference>
<protein>
    <recommendedName>
        <fullName evidence="7">Coproporphyrin III ferrochelatase</fullName>
        <ecNumber evidence="7">4.99.1.9</ecNumber>
    </recommendedName>
</protein>
<evidence type="ECO:0000256" key="1">
    <source>
        <dbReference type="ARBA" id="ARBA00004744"/>
    </source>
</evidence>
<keyword evidence="5 7" id="KW-0627">Porphyrin biosynthesis</keyword>
<feature type="binding site" evidence="7">
    <location>
        <position position="125"/>
    </location>
    <ligand>
        <name>Fe-coproporphyrin III</name>
        <dbReference type="ChEBI" id="CHEBI:68438"/>
    </ligand>
</feature>
<dbReference type="PROSITE" id="PS00534">
    <property type="entry name" value="FERROCHELATASE"/>
    <property type="match status" value="1"/>
</dbReference>
<dbReference type="RefSeq" id="WP_347438417.1">
    <property type="nucleotide sequence ID" value="NZ_CP089291.1"/>
</dbReference>
<keyword evidence="4 7" id="KW-0456">Lyase</keyword>
<dbReference type="GO" id="GO:0016829">
    <property type="term" value="F:lyase activity"/>
    <property type="evidence" value="ECO:0007669"/>
    <property type="project" value="UniProtKB-KW"/>
</dbReference>
<evidence type="ECO:0000256" key="5">
    <source>
        <dbReference type="ARBA" id="ARBA00023244"/>
    </source>
</evidence>
<evidence type="ECO:0000256" key="3">
    <source>
        <dbReference type="ARBA" id="ARBA00023133"/>
    </source>
</evidence>
<dbReference type="NCBIfam" id="TIGR00109">
    <property type="entry name" value="hemH"/>
    <property type="match status" value="1"/>
</dbReference>
<feature type="binding site" evidence="7">
    <location>
        <position position="183"/>
    </location>
    <ligand>
        <name>Fe(2+)</name>
        <dbReference type="ChEBI" id="CHEBI:29033"/>
    </ligand>
</feature>
<dbReference type="PANTHER" id="PTHR11108">
    <property type="entry name" value="FERROCHELATASE"/>
    <property type="match status" value="1"/>
</dbReference>
<dbReference type="CDD" id="cd00419">
    <property type="entry name" value="Ferrochelatase_C"/>
    <property type="match status" value="1"/>
</dbReference>
<dbReference type="Gene3D" id="3.40.50.1400">
    <property type="match status" value="2"/>
</dbReference>
<dbReference type="EMBL" id="CP089291">
    <property type="protein sequence ID" value="UOF91729.1"/>
    <property type="molecule type" value="Genomic_DNA"/>
</dbReference>
<dbReference type="Pfam" id="PF00762">
    <property type="entry name" value="Ferrochelatase"/>
    <property type="match status" value="1"/>
</dbReference>
<dbReference type="HAMAP" id="MF_00323">
    <property type="entry name" value="Ferrochelatase"/>
    <property type="match status" value="1"/>
</dbReference>
<comment type="subcellular location">
    <subcellularLocation>
        <location evidence="7 8">Cytoplasm</location>
    </subcellularLocation>
</comment>
<evidence type="ECO:0000256" key="7">
    <source>
        <dbReference type="HAMAP-Rule" id="MF_00323"/>
    </source>
</evidence>
<dbReference type="SUPFAM" id="SSF53800">
    <property type="entry name" value="Chelatase"/>
    <property type="match status" value="1"/>
</dbReference>
<feature type="binding site" evidence="7">
    <location>
        <position position="53"/>
    </location>
    <ligand>
        <name>Fe-coproporphyrin III</name>
        <dbReference type="ChEBI" id="CHEBI:68438"/>
    </ligand>
</feature>
<sequence length="312" mass="35115">MNKTVGILVMAYGTPQSLDHVEAYYTHIRRGRKPTPELLRDLIDRYKAIGGVSPLNEITRMQSQGLETLLNANANNNRTYRVYLGMKHCSPFIQDAIEDMHRDGIEEAVGFVLAPHYSVMSIGTYIQAAEEALQKSDGLHMTFIRSWHLHPDYLQAAARRIQDSLEKFPKQVQKDIRVVFSAHSLPEKILSMGDPYPRQIHETGDALARELKLNHWLYAWQSAGRTADPWLGPDILDVLKSLRKEGHTSVISCPIGFVSDHLEVLYDIDIECQALCKEIGIHLIRTASLNADPDFLKALANIVVEHLAGESA</sequence>
<keyword evidence="3 7" id="KW-0350">Heme biosynthesis</keyword>
<reference evidence="9" key="1">
    <citation type="submission" date="2021-12" db="EMBL/GenBank/DDBJ databases">
        <title>Alicyclobacillaceae gen. nov., sp. nov., isolated from chalcocite enrichment system.</title>
        <authorList>
            <person name="Jiang Z."/>
        </authorList>
    </citation>
    <scope>NUCLEOTIDE SEQUENCE</scope>
    <source>
        <strain evidence="9">MYW30-H2</strain>
    </source>
</reference>
<keyword evidence="7" id="KW-0479">Metal-binding</keyword>
<dbReference type="PANTHER" id="PTHR11108:SF1">
    <property type="entry name" value="FERROCHELATASE, MITOCHONDRIAL"/>
    <property type="match status" value="1"/>
</dbReference>
<comment type="catalytic activity">
    <reaction evidence="6">
        <text>Fe-coproporphyrin III + 2 H(+) = coproporphyrin III + Fe(2+)</text>
        <dbReference type="Rhea" id="RHEA:49572"/>
        <dbReference type="ChEBI" id="CHEBI:15378"/>
        <dbReference type="ChEBI" id="CHEBI:29033"/>
        <dbReference type="ChEBI" id="CHEBI:68438"/>
        <dbReference type="ChEBI" id="CHEBI:131725"/>
        <dbReference type="EC" id="4.99.1.9"/>
    </reaction>
    <physiologicalReaction direction="right-to-left" evidence="6">
        <dbReference type="Rhea" id="RHEA:49574"/>
    </physiologicalReaction>
</comment>
<evidence type="ECO:0000256" key="6">
    <source>
        <dbReference type="ARBA" id="ARBA00024536"/>
    </source>
</evidence>
<comment type="function">
    <text evidence="7 8">Involved in coproporphyrin-dependent heme b biosynthesis. Catalyzes the insertion of ferrous iron into coproporphyrin III to form Fe-coproporphyrin III.</text>
</comment>
<evidence type="ECO:0000313" key="9">
    <source>
        <dbReference type="EMBL" id="UOF91729.1"/>
    </source>
</evidence>
<dbReference type="InterPro" id="IPR001015">
    <property type="entry name" value="Ferrochelatase"/>
</dbReference>
<dbReference type="CDD" id="cd03411">
    <property type="entry name" value="Ferrochelatase_N"/>
    <property type="match status" value="1"/>
</dbReference>
<dbReference type="InterPro" id="IPR033659">
    <property type="entry name" value="Ferrochelatase_N"/>
</dbReference>
<keyword evidence="2 7" id="KW-0408">Iron</keyword>
<organism evidence="9 10">
    <name type="scientific">Fodinisporobacter ferrooxydans</name>
    <dbReference type="NCBI Taxonomy" id="2901836"/>
    <lineage>
        <taxon>Bacteria</taxon>
        <taxon>Bacillati</taxon>
        <taxon>Bacillota</taxon>
        <taxon>Bacilli</taxon>
        <taxon>Bacillales</taxon>
        <taxon>Alicyclobacillaceae</taxon>
        <taxon>Fodinisporobacter</taxon>
    </lineage>
</organism>
<evidence type="ECO:0000256" key="4">
    <source>
        <dbReference type="ARBA" id="ARBA00023239"/>
    </source>
</evidence>
<keyword evidence="10" id="KW-1185">Reference proteome</keyword>
<feature type="binding site" evidence="7">
    <location>
        <position position="29"/>
    </location>
    <ligand>
        <name>Fe-coproporphyrin III</name>
        <dbReference type="ChEBI" id="CHEBI:68438"/>
    </ligand>
</feature>
<evidence type="ECO:0000313" key="10">
    <source>
        <dbReference type="Proteomes" id="UP000830167"/>
    </source>
</evidence>
<proteinExistence type="inferred from homology"/>
<evidence type="ECO:0000256" key="2">
    <source>
        <dbReference type="ARBA" id="ARBA00023004"/>
    </source>
</evidence>
<dbReference type="EC" id="4.99.1.9" evidence="7"/>
<feature type="binding site" evidence="7">
    <location>
        <position position="263"/>
    </location>
    <ligand>
        <name>Fe(2+)</name>
        <dbReference type="ChEBI" id="CHEBI:29033"/>
    </ligand>
</feature>
<dbReference type="InterPro" id="IPR019772">
    <property type="entry name" value="Ferrochelatase_AS"/>
</dbReference>
<feature type="binding site" description="axial binding residue" evidence="7">
    <location>
        <position position="12"/>
    </location>
    <ligand>
        <name>Fe-coproporphyrin III</name>
        <dbReference type="ChEBI" id="CHEBI:68438"/>
    </ligand>
    <ligandPart>
        <name>Fe</name>
        <dbReference type="ChEBI" id="CHEBI:18248"/>
    </ligandPart>
</feature>
<evidence type="ECO:0000256" key="8">
    <source>
        <dbReference type="RuleBase" id="RU000607"/>
    </source>
</evidence>
<dbReference type="Proteomes" id="UP000830167">
    <property type="component" value="Chromosome"/>
</dbReference>
<comment type="similarity">
    <text evidence="7 8">Belongs to the ferrochelatase family.</text>
</comment>
<accession>A0ABY4CP09</accession>
<keyword evidence="7 8" id="KW-0963">Cytoplasm</keyword>
<name>A0ABY4CP09_9BACL</name>
<feature type="binding site" evidence="7">
    <location>
        <begin position="45"/>
        <end position="46"/>
    </location>
    <ligand>
        <name>Fe-coproporphyrin III</name>
        <dbReference type="ChEBI" id="CHEBI:68438"/>
    </ligand>
</feature>